<evidence type="ECO:0008006" key="4">
    <source>
        <dbReference type="Google" id="ProtNLM"/>
    </source>
</evidence>
<organism evidence="2 3">
    <name type="scientific">Salinimicrobium oceani</name>
    <dbReference type="NCBI Taxonomy" id="2722702"/>
    <lineage>
        <taxon>Bacteria</taxon>
        <taxon>Pseudomonadati</taxon>
        <taxon>Bacteroidota</taxon>
        <taxon>Flavobacteriia</taxon>
        <taxon>Flavobacteriales</taxon>
        <taxon>Flavobacteriaceae</taxon>
        <taxon>Salinimicrobium</taxon>
    </lineage>
</organism>
<protein>
    <recommendedName>
        <fullName evidence="4">MatE protein</fullName>
    </recommendedName>
</protein>
<name>A0ABX1D4S6_9FLAO</name>
<evidence type="ECO:0000256" key="1">
    <source>
        <dbReference type="SAM" id="Phobius"/>
    </source>
</evidence>
<feature type="transmembrane region" description="Helical" evidence="1">
    <location>
        <begin position="70"/>
        <end position="92"/>
    </location>
</feature>
<keyword evidence="3" id="KW-1185">Reference proteome</keyword>
<proteinExistence type="predicted"/>
<reference evidence="2 3" key="1">
    <citation type="submission" date="2020-03" db="EMBL/GenBank/DDBJ databases">
        <title>Salinimicrobium sp. nov, isolated from SCS.</title>
        <authorList>
            <person name="Cao W.R."/>
        </authorList>
    </citation>
    <scope>NUCLEOTIDE SEQUENCE [LARGE SCALE GENOMIC DNA]</scope>
    <source>
        <strain evidence="3">J15B91</strain>
    </source>
</reference>
<evidence type="ECO:0000313" key="2">
    <source>
        <dbReference type="EMBL" id="NJW55446.1"/>
    </source>
</evidence>
<feature type="transmembrane region" description="Helical" evidence="1">
    <location>
        <begin position="34"/>
        <end position="58"/>
    </location>
</feature>
<keyword evidence="1" id="KW-0472">Membrane</keyword>
<comment type="caution">
    <text evidence="2">The sequence shown here is derived from an EMBL/GenBank/DDBJ whole genome shotgun (WGS) entry which is preliminary data.</text>
</comment>
<sequence length="117" mass="13262">IGASIGQIFFEEAKREKLATGGAENSFNQTFKKLLIIGLPVFVTLFFLIESLFVMFFGEDWRIAGVYAQIVLPLFFIRFVVGPLTLIAPLFEKQQTDLFFQGGLLFLYLGTLFLCHL</sequence>
<keyword evidence="1" id="KW-1133">Transmembrane helix</keyword>
<accession>A0ABX1D4S6</accession>
<feature type="non-terminal residue" evidence="2">
    <location>
        <position position="1"/>
    </location>
</feature>
<dbReference type="Proteomes" id="UP000703674">
    <property type="component" value="Unassembled WGS sequence"/>
</dbReference>
<gene>
    <name evidence="2" type="ORF">HC175_21255</name>
</gene>
<evidence type="ECO:0000313" key="3">
    <source>
        <dbReference type="Proteomes" id="UP000703674"/>
    </source>
</evidence>
<feature type="transmembrane region" description="Helical" evidence="1">
    <location>
        <begin position="98"/>
        <end position="115"/>
    </location>
</feature>
<dbReference type="EMBL" id="JAAVJR010001159">
    <property type="protein sequence ID" value="NJW55446.1"/>
    <property type="molecule type" value="Genomic_DNA"/>
</dbReference>
<keyword evidence="1" id="KW-0812">Transmembrane</keyword>
<feature type="non-terminal residue" evidence="2">
    <location>
        <position position="117"/>
    </location>
</feature>